<protein>
    <submittedName>
        <fullName evidence="5">ADA regulatory protein</fullName>
    </submittedName>
</protein>
<dbReference type="PRINTS" id="PR00032">
    <property type="entry name" value="HTHARAC"/>
</dbReference>
<dbReference type="SMART" id="SM00342">
    <property type="entry name" value="HTH_ARAC"/>
    <property type="match status" value="1"/>
</dbReference>
<dbReference type="Proteomes" id="UP000234789">
    <property type="component" value="Unassembled WGS sequence"/>
</dbReference>
<dbReference type="GO" id="GO:0003700">
    <property type="term" value="F:DNA-binding transcription factor activity"/>
    <property type="evidence" value="ECO:0007669"/>
    <property type="project" value="InterPro"/>
</dbReference>
<dbReference type="EMBL" id="NFEZ01000004">
    <property type="protein sequence ID" value="PLT44706.1"/>
    <property type="molecule type" value="Genomic_DNA"/>
</dbReference>
<reference evidence="5 6" key="1">
    <citation type="submission" date="2017-05" db="EMBL/GenBank/DDBJ databases">
        <title>Functional genome analysis of Paenibacillus pasadenensis strain R16: insights on endophytic life style and antifungal activity.</title>
        <authorList>
            <person name="Passera A."/>
            <person name="Marcolungo L."/>
            <person name="Casati P."/>
            <person name="Brasca M."/>
            <person name="Quaglino F."/>
            <person name="Delledonne M."/>
        </authorList>
    </citation>
    <scope>NUCLEOTIDE SEQUENCE [LARGE SCALE GENOMIC DNA]</scope>
    <source>
        <strain evidence="5 6">R16</strain>
    </source>
</reference>
<organism evidence="5 6">
    <name type="scientific">Paenibacillus pasadenensis</name>
    <dbReference type="NCBI Taxonomy" id="217090"/>
    <lineage>
        <taxon>Bacteria</taxon>
        <taxon>Bacillati</taxon>
        <taxon>Bacillota</taxon>
        <taxon>Bacilli</taxon>
        <taxon>Bacillales</taxon>
        <taxon>Paenibacillaceae</taxon>
        <taxon>Paenibacillus</taxon>
    </lineage>
</organism>
<proteinExistence type="predicted"/>
<evidence type="ECO:0000259" key="4">
    <source>
        <dbReference type="PROSITE" id="PS01124"/>
    </source>
</evidence>
<evidence type="ECO:0000313" key="6">
    <source>
        <dbReference type="Proteomes" id="UP000234789"/>
    </source>
</evidence>
<dbReference type="PANTHER" id="PTHR43280">
    <property type="entry name" value="ARAC-FAMILY TRANSCRIPTIONAL REGULATOR"/>
    <property type="match status" value="1"/>
</dbReference>
<dbReference type="Pfam" id="PF12833">
    <property type="entry name" value="HTH_18"/>
    <property type="match status" value="1"/>
</dbReference>
<dbReference type="Gene3D" id="1.10.10.60">
    <property type="entry name" value="Homeodomain-like"/>
    <property type="match status" value="2"/>
</dbReference>
<keyword evidence="6" id="KW-1185">Reference proteome</keyword>
<comment type="caution">
    <text evidence="5">The sequence shown here is derived from an EMBL/GenBank/DDBJ whole genome shotgun (WGS) entry which is preliminary data.</text>
</comment>
<name>A0A2N5N302_9BACL</name>
<dbReference type="Pfam" id="PF02311">
    <property type="entry name" value="AraC_binding"/>
    <property type="match status" value="1"/>
</dbReference>
<dbReference type="SUPFAM" id="SSF46689">
    <property type="entry name" value="Homeodomain-like"/>
    <property type="match status" value="2"/>
</dbReference>
<keyword evidence="2" id="KW-0238">DNA-binding</keyword>
<keyword evidence="1" id="KW-0805">Transcription regulation</keyword>
<accession>A0A2N5N302</accession>
<evidence type="ECO:0000313" key="5">
    <source>
        <dbReference type="EMBL" id="PLT44706.1"/>
    </source>
</evidence>
<dbReference type="PROSITE" id="PS01124">
    <property type="entry name" value="HTH_ARAC_FAMILY_2"/>
    <property type="match status" value="1"/>
</dbReference>
<dbReference type="InterPro" id="IPR020449">
    <property type="entry name" value="Tscrpt_reg_AraC-type_HTH"/>
</dbReference>
<dbReference type="AlphaFoldDB" id="A0A2N5N302"/>
<dbReference type="SUPFAM" id="SSF51215">
    <property type="entry name" value="Regulatory protein AraC"/>
    <property type="match status" value="1"/>
</dbReference>
<dbReference type="Gene3D" id="2.60.120.10">
    <property type="entry name" value="Jelly Rolls"/>
    <property type="match status" value="1"/>
</dbReference>
<dbReference type="InterPro" id="IPR003313">
    <property type="entry name" value="AraC-bd"/>
</dbReference>
<dbReference type="PANTHER" id="PTHR43280:SF28">
    <property type="entry name" value="HTH-TYPE TRANSCRIPTIONAL ACTIVATOR RHAS"/>
    <property type="match status" value="1"/>
</dbReference>
<dbReference type="OrthoDB" id="9809338at2"/>
<dbReference type="InterPro" id="IPR014710">
    <property type="entry name" value="RmlC-like_jellyroll"/>
</dbReference>
<dbReference type="RefSeq" id="WP_052333026.1">
    <property type="nucleotide sequence ID" value="NZ_BIMM01000029.1"/>
</dbReference>
<keyword evidence="3" id="KW-0804">Transcription</keyword>
<evidence type="ECO:0000256" key="1">
    <source>
        <dbReference type="ARBA" id="ARBA00023015"/>
    </source>
</evidence>
<sequence length="289" mass="33171">MPYEEGTGLNESPLYFAYRRVSSGYPHTETFHSHRGMEVLLVHEGRGTLIVGNVSYAIRPGMVCVFQPYQLHHLKLEHGDGGRFERSLAIFEPTLFEAYFEPWPALHAFYGALSNSRLPSPCLYGAEEAGLAELFRDMRQRLDRLTEAEQLEEISLFLVQLFRGLKEAWRQEAAPAAPLPSRSQHHAERVLDWIEQRYAERFQLEELARDLHLSPHHLSHLFKEAVGISITEYMTTRRMHQAVKLLTSTGKPVALVAEEVGFTNASYFCKLFKSRMGATPHQYRLRASR</sequence>
<evidence type="ECO:0000256" key="2">
    <source>
        <dbReference type="ARBA" id="ARBA00023125"/>
    </source>
</evidence>
<dbReference type="InterPro" id="IPR009057">
    <property type="entry name" value="Homeodomain-like_sf"/>
</dbReference>
<gene>
    <name evidence="5" type="ORF">B8V81_3137</name>
</gene>
<dbReference type="GO" id="GO:0043565">
    <property type="term" value="F:sequence-specific DNA binding"/>
    <property type="evidence" value="ECO:0007669"/>
    <property type="project" value="InterPro"/>
</dbReference>
<dbReference type="InterPro" id="IPR037923">
    <property type="entry name" value="HTH-like"/>
</dbReference>
<dbReference type="InterPro" id="IPR018060">
    <property type="entry name" value="HTH_AraC"/>
</dbReference>
<feature type="domain" description="HTH araC/xylS-type" evidence="4">
    <location>
        <begin position="188"/>
        <end position="286"/>
    </location>
</feature>
<evidence type="ECO:0000256" key="3">
    <source>
        <dbReference type="ARBA" id="ARBA00023163"/>
    </source>
</evidence>